<keyword evidence="1" id="KW-1133">Transmembrane helix</keyword>
<accession>A0A517YDC1</accession>
<name>A0A517YDC1_9BACT</name>
<protein>
    <recommendedName>
        <fullName evidence="5">YtkA-like domain-containing protein</fullName>
    </recommendedName>
</protein>
<organism evidence="3 4">
    <name type="scientific">Anatilimnocola aggregata</name>
    <dbReference type="NCBI Taxonomy" id="2528021"/>
    <lineage>
        <taxon>Bacteria</taxon>
        <taxon>Pseudomonadati</taxon>
        <taxon>Planctomycetota</taxon>
        <taxon>Planctomycetia</taxon>
        <taxon>Pirellulales</taxon>
        <taxon>Pirellulaceae</taxon>
        <taxon>Anatilimnocola</taxon>
    </lineage>
</organism>
<evidence type="ECO:0000256" key="2">
    <source>
        <dbReference type="SAM" id="SignalP"/>
    </source>
</evidence>
<feature type="transmembrane region" description="Helical" evidence="1">
    <location>
        <begin position="146"/>
        <end position="165"/>
    </location>
</feature>
<keyword evidence="4" id="KW-1185">Reference proteome</keyword>
<dbReference type="AlphaFoldDB" id="A0A517YDC1"/>
<dbReference type="OrthoDB" id="284374at2"/>
<evidence type="ECO:0000313" key="4">
    <source>
        <dbReference type="Proteomes" id="UP000315017"/>
    </source>
</evidence>
<keyword evidence="1" id="KW-0472">Membrane</keyword>
<dbReference type="EMBL" id="CP036274">
    <property type="protein sequence ID" value="QDU28231.1"/>
    <property type="molecule type" value="Genomic_DNA"/>
</dbReference>
<feature type="chain" id="PRO_5021747794" description="YtkA-like domain-containing protein" evidence="2">
    <location>
        <begin position="24"/>
        <end position="176"/>
    </location>
</feature>
<keyword evidence="1" id="KW-0812">Transmembrane</keyword>
<evidence type="ECO:0000256" key="1">
    <source>
        <dbReference type="SAM" id="Phobius"/>
    </source>
</evidence>
<sequence length="176" mass="19770" precursor="true">MRTNLSLLIVTSLTMLCPHMASADGGTVRLLERRGSQTITVFTSPAPLRAGIIDVSVLVQDQTGTVAMREVAIEVVAQPRDHSGPIIRLPATTDAATNKLLRAAKFNLPHSGWWQVEVVMHSPNQPTERFHFDVEVAPAQPRWVTFWPWFTWPILAIVLFAWHQWRAPSRDCTKVN</sequence>
<evidence type="ECO:0000313" key="3">
    <source>
        <dbReference type="EMBL" id="QDU28231.1"/>
    </source>
</evidence>
<proteinExistence type="predicted"/>
<evidence type="ECO:0008006" key="5">
    <source>
        <dbReference type="Google" id="ProtNLM"/>
    </source>
</evidence>
<dbReference type="RefSeq" id="WP_145090172.1">
    <property type="nucleotide sequence ID" value="NZ_CP036274.1"/>
</dbReference>
<reference evidence="3 4" key="1">
    <citation type="submission" date="2019-02" db="EMBL/GenBank/DDBJ databases">
        <title>Deep-cultivation of Planctomycetes and their phenomic and genomic characterization uncovers novel biology.</title>
        <authorList>
            <person name="Wiegand S."/>
            <person name="Jogler M."/>
            <person name="Boedeker C."/>
            <person name="Pinto D."/>
            <person name="Vollmers J."/>
            <person name="Rivas-Marin E."/>
            <person name="Kohn T."/>
            <person name="Peeters S.H."/>
            <person name="Heuer A."/>
            <person name="Rast P."/>
            <person name="Oberbeckmann S."/>
            <person name="Bunk B."/>
            <person name="Jeske O."/>
            <person name="Meyerdierks A."/>
            <person name="Storesund J.E."/>
            <person name="Kallscheuer N."/>
            <person name="Luecker S."/>
            <person name="Lage O.M."/>
            <person name="Pohl T."/>
            <person name="Merkel B.J."/>
            <person name="Hornburger P."/>
            <person name="Mueller R.-W."/>
            <person name="Bruemmer F."/>
            <person name="Labrenz M."/>
            <person name="Spormann A.M."/>
            <person name="Op den Camp H."/>
            <person name="Overmann J."/>
            <person name="Amann R."/>
            <person name="Jetten M.S.M."/>
            <person name="Mascher T."/>
            <person name="Medema M.H."/>
            <person name="Devos D.P."/>
            <person name="Kaster A.-K."/>
            <person name="Ovreas L."/>
            <person name="Rohde M."/>
            <person name="Galperin M.Y."/>
            <person name="Jogler C."/>
        </authorList>
    </citation>
    <scope>NUCLEOTIDE SEQUENCE [LARGE SCALE GENOMIC DNA]</scope>
    <source>
        <strain evidence="3 4">ETA_A8</strain>
    </source>
</reference>
<dbReference type="Proteomes" id="UP000315017">
    <property type="component" value="Chromosome"/>
</dbReference>
<keyword evidence="2" id="KW-0732">Signal</keyword>
<dbReference type="KEGG" id="aagg:ETAA8_33310"/>
<gene>
    <name evidence="3" type="ORF">ETAA8_33310</name>
</gene>
<feature type="signal peptide" evidence="2">
    <location>
        <begin position="1"/>
        <end position="23"/>
    </location>
</feature>